<dbReference type="InterPro" id="IPR002293">
    <property type="entry name" value="AA/rel_permease1"/>
</dbReference>
<dbReference type="Pfam" id="PF13520">
    <property type="entry name" value="AA_permease_2"/>
    <property type="match status" value="1"/>
</dbReference>
<organism evidence="7 8">
    <name type="scientific">Trichoderma arundinaceum</name>
    <dbReference type="NCBI Taxonomy" id="490622"/>
    <lineage>
        <taxon>Eukaryota</taxon>
        <taxon>Fungi</taxon>
        <taxon>Dikarya</taxon>
        <taxon>Ascomycota</taxon>
        <taxon>Pezizomycotina</taxon>
        <taxon>Sordariomycetes</taxon>
        <taxon>Hypocreomycetidae</taxon>
        <taxon>Hypocreales</taxon>
        <taxon>Hypocreaceae</taxon>
        <taxon>Trichoderma</taxon>
    </lineage>
</organism>
<keyword evidence="3 6" id="KW-0812">Transmembrane</keyword>
<feature type="transmembrane region" description="Helical" evidence="6">
    <location>
        <begin position="437"/>
        <end position="459"/>
    </location>
</feature>
<evidence type="ECO:0000256" key="3">
    <source>
        <dbReference type="ARBA" id="ARBA00022692"/>
    </source>
</evidence>
<comment type="subcellular location">
    <subcellularLocation>
        <location evidence="1">Membrane</location>
        <topology evidence="1">Multi-pass membrane protein</topology>
    </subcellularLocation>
</comment>
<dbReference type="Proteomes" id="UP000266272">
    <property type="component" value="Unassembled WGS sequence"/>
</dbReference>
<keyword evidence="5 6" id="KW-0472">Membrane</keyword>
<sequence length="525" mass="56822">MTSSAVSRNSPNTTPLDISQPLRRQFGIWDACALGVITGSAWPLFGGIIVTSLYNGGPPGVLYELIVIWLIYVAISACIAELVSAMPTSAGVYYWATITGGPRWGKVVGFYAGWYNCFAYIFATIATSSISAVQIIEMYSLFHPNYAYKGWHVLIAYFACSWIACACVLFGNQRLARINDVGLVLVVAGVIITVAVCAIMPATLKQEYNSNRSVWADWQNGTGYSSNGFVFLMGMLNGAFAFGVPDCISHIAEEVINPSSVIPKAIFAQVVIGFISTLVYLITIFYAATDLSAVINGTSLFPISVLYQQATGSVAGAFGLLLVVFLPSFWAVIGAYVTAGRMLWTLGRGNASPFADFIGRISSTYQNPLNATICVAVLNTLMGLIYLGSTTALNAFATSFVCLNLLSFLAAILPHLTSGRSRVPRGVFWMKGWWGNVVHAFACIYIVVFLVIFCFPYSQPITPSSMNYSSVVLVGLTIIITICWVWKQRQGYTGGTAEVVEASMDPTREDHSPIEILEDKHKAAA</sequence>
<name>A0A395NSL1_TRIAR</name>
<evidence type="ECO:0000256" key="6">
    <source>
        <dbReference type="SAM" id="Phobius"/>
    </source>
</evidence>
<gene>
    <name evidence="7" type="ORF">TARUN_3317</name>
</gene>
<dbReference type="OrthoDB" id="3900342at2759"/>
<dbReference type="GO" id="GO:0016020">
    <property type="term" value="C:membrane"/>
    <property type="evidence" value="ECO:0007669"/>
    <property type="project" value="UniProtKB-SubCell"/>
</dbReference>
<feature type="transmembrane region" description="Helical" evidence="6">
    <location>
        <begin position="265"/>
        <end position="288"/>
    </location>
</feature>
<protein>
    <submittedName>
        <fullName evidence="7">Amino acid transporter</fullName>
    </submittedName>
</protein>
<feature type="transmembrane region" description="Helical" evidence="6">
    <location>
        <begin position="395"/>
        <end position="416"/>
    </location>
</feature>
<feature type="transmembrane region" description="Helical" evidence="6">
    <location>
        <begin position="314"/>
        <end position="339"/>
    </location>
</feature>
<evidence type="ECO:0000313" key="8">
    <source>
        <dbReference type="Proteomes" id="UP000266272"/>
    </source>
</evidence>
<evidence type="ECO:0000256" key="2">
    <source>
        <dbReference type="ARBA" id="ARBA00022448"/>
    </source>
</evidence>
<feature type="transmembrane region" description="Helical" evidence="6">
    <location>
        <begin position="183"/>
        <end position="204"/>
    </location>
</feature>
<feature type="transmembrane region" description="Helical" evidence="6">
    <location>
        <begin position="31"/>
        <end position="54"/>
    </location>
</feature>
<proteinExistence type="predicted"/>
<accession>A0A395NSL1</accession>
<feature type="transmembrane region" description="Helical" evidence="6">
    <location>
        <begin position="150"/>
        <end position="171"/>
    </location>
</feature>
<feature type="transmembrane region" description="Helical" evidence="6">
    <location>
        <begin position="224"/>
        <end position="244"/>
    </location>
</feature>
<comment type="caution">
    <text evidence="7">The sequence shown here is derived from an EMBL/GenBank/DDBJ whole genome shotgun (WGS) entry which is preliminary data.</text>
</comment>
<feature type="transmembrane region" description="Helical" evidence="6">
    <location>
        <begin position="66"/>
        <end position="96"/>
    </location>
</feature>
<dbReference type="PIRSF" id="PIRSF006060">
    <property type="entry name" value="AA_transporter"/>
    <property type="match status" value="1"/>
</dbReference>
<feature type="transmembrane region" description="Helical" evidence="6">
    <location>
        <begin position="465"/>
        <end position="486"/>
    </location>
</feature>
<dbReference type="STRING" id="490622.A0A395NSL1"/>
<dbReference type="PANTHER" id="PTHR45649">
    <property type="entry name" value="AMINO-ACID PERMEASE BAT1"/>
    <property type="match status" value="1"/>
</dbReference>
<dbReference type="AlphaFoldDB" id="A0A395NSL1"/>
<evidence type="ECO:0000256" key="5">
    <source>
        <dbReference type="ARBA" id="ARBA00023136"/>
    </source>
</evidence>
<dbReference type="EMBL" id="PXOA01000190">
    <property type="protein sequence ID" value="RFU78921.1"/>
    <property type="molecule type" value="Genomic_DNA"/>
</dbReference>
<dbReference type="PANTHER" id="PTHR45649:SF27">
    <property type="entry name" value="CHOLINE TRANSPORTER (EUROFUNG)"/>
    <property type="match status" value="1"/>
</dbReference>
<reference evidence="7 8" key="1">
    <citation type="journal article" date="2018" name="PLoS Pathog.">
        <title>Evolution of structural diversity of trichothecenes, a family of toxins produced by plant pathogenic and entomopathogenic fungi.</title>
        <authorList>
            <person name="Proctor R.H."/>
            <person name="McCormick S.P."/>
            <person name="Kim H.S."/>
            <person name="Cardoza R.E."/>
            <person name="Stanley A.M."/>
            <person name="Lindo L."/>
            <person name="Kelly A."/>
            <person name="Brown D.W."/>
            <person name="Lee T."/>
            <person name="Vaughan M.M."/>
            <person name="Alexander N.J."/>
            <person name="Busman M."/>
            <person name="Gutierrez S."/>
        </authorList>
    </citation>
    <scope>NUCLEOTIDE SEQUENCE [LARGE SCALE GENOMIC DNA]</scope>
    <source>
        <strain evidence="7 8">IBT 40837</strain>
    </source>
</reference>
<keyword evidence="4 6" id="KW-1133">Transmembrane helix</keyword>
<feature type="transmembrane region" description="Helical" evidence="6">
    <location>
        <begin position="369"/>
        <end position="389"/>
    </location>
</feature>
<dbReference type="Gene3D" id="1.20.1740.10">
    <property type="entry name" value="Amino acid/polyamine transporter I"/>
    <property type="match status" value="1"/>
</dbReference>
<evidence type="ECO:0000256" key="4">
    <source>
        <dbReference type="ARBA" id="ARBA00022989"/>
    </source>
</evidence>
<keyword evidence="2" id="KW-0813">Transport</keyword>
<dbReference type="GO" id="GO:0022857">
    <property type="term" value="F:transmembrane transporter activity"/>
    <property type="evidence" value="ECO:0007669"/>
    <property type="project" value="InterPro"/>
</dbReference>
<feature type="transmembrane region" description="Helical" evidence="6">
    <location>
        <begin position="108"/>
        <end position="130"/>
    </location>
</feature>
<evidence type="ECO:0000256" key="1">
    <source>
        <dbReference type="ARBA" id="ARBA00004141"/>
    </source>
</evidence>
<evidence type="ECO:0000313" key="7">
    <source>
        <dbReference type="EMBL" id="RFU78921.1"/>
    </source>
</evidence>
<keyword evidence="8" id="KW-1185">Reference proteome</keyword>